<evidence type="ECO:0000313" key="2">
    <source>
        <dbReference type="Proteomes" id="UP001165422"/>
    </source>
</evidence>
<comment type="caution">
    <text evidence="1">The sequence shown here is derived from an EMBL/GenBank/DDBJ whole genome shotgun (WGS) entry which is preliminary data.</text>
</comment>
<keyword evidence="2" id="KW-1185">Reference proteome</keyword>
<dbReference type="RefSeq" id="WP_229981450.1">
    <property type="nucleotide sequence ID" value="NZ_JAJJPB010000010.1"/>
</dbReference>
<protein>
    <submittedName>
        <fullName evidence="1">Uncharacterized protein</fullName>
    </submittedName>
</protein>
<evidence type="ECO:0000313" key="1">
    <source>
        <dbReference type="EMBL" id="MCC9295106.1"/>
    </source>
</evidence>
<organism evidence="1 2">
    <name type="scientific">Clostridium aromativorans</name>
    <dbReference type="NCBI Taxonomy" id="2836848"/>
    <lineage>
        <taxon>Bacteria</taxon>
        <taxon>Bacillati</taxon>
        <taxon>Bacillota</taxon>
        <taxon>Clostridia</taxon>
        <taxon>Eubacteriales</taxon>
        <taxon>Clostridiaceae</taxon>
        <taxon>Clostridium</taxon>
    </lineage>
</organism>
<sequence length="295" mass="35026">MSHFTVAVFTEEGGKTVEELLAPYQENNMGDCPEEYLEFIDVEDRELDSYKNEEIDMVKCPDGKLLYPWDERFKKNGIPKDGYKKVKTKFTEIYPSFDKYMEEYCGFSKDSDKNRYGYWENPNAKWDWYQIGGRWSGLLRLKPLATSGNYGTRSWTNKEEIIPENRVDSAKIKDIDFSVDRKEYERFIRFWELKVDGDAPGNEKEKELLKWDIYKKEYYVDKYSSKEEYARIQSSFNTYAVITPDGKWHEKGEMGWFGLGAESDEEDKHWNKSFKEMFIDTADPEWTLSIVDCHI</sequence>
<proteinExistence type="predicted"/>
<reference evidence="1" key="1">
    <citation type="submission" date="2021-11" db="EMBL/GenBank/DDBJ databases">
        <authorList>
            <person name="Qingchun L."/>
            <person name="Dong Z."/>
            <person name="Zongwei Q."/>
            <person name="Jia Z."/>
            <person name="Duotao L."/>
        </authorList>
    </citation>
    <scope>NUCLEOTIDE SEQUENCE</scope>
    <source>
        <strain evidence="1">WLY-B-L2</strain>
    </source>
</reference>
<dbReference type="EMBL" id="JAJJPB010000010">
    <property type="protein sequence ID" value="MCC9295106.1"/>
    <property type="molecule type" value="Genomic_DNA"/>
</dbReference>
<dbReference type="Proteomes" id="UP001165422">
    <property type="component" value="Unassembled WGS sequence"/>
</dbReference>
<name>A0ABS8N5M2_9CLOT</name>
<gene>
    <name evidence="1" type="ORF">LN736_09585</name>
</gene>
<accession>A0ABS8N5M2</accession>